<feature type="domain" description="TIR" evidence="15">
    <location>
        <begin position="549"/>
        <end position="688"/>
    </location>
</feature>
<evidence type="ECO:0000256" key="14">
    <source>
        <dbReference type="SAM" id="SignalP"/>
    </source>
</evidence>
<accession>A0A2R2MNA6</accession>
<dbReference type="PANTHER" id="PTHR24365">
    <property type="entry name" value="TOLL-LIKE RECEPTOR"/>
    <property type="match status" value="1"/>
</dbReference>
<dbReference type="FunFam" id="3.40.50.10140:FF:000001">
    <property type="entry name" value="Toll-like receptor 2"/>
    <property type="match status" value="1"/>
</dbReference>
<dbReference type="PANTHER" id="PTHR24365:SF530">
    <property type="entry name" value="MSTPROX-RELATED"/>
    <property type="match status" value="1"/>
</dbReference>
<evidence type="ECO:0000256" key="6">
    <source>
        <dbReference type="ARBA" id="ARBA00022729"/>
    </source>
</evidence>
<evidence type="ECO:0000256" key="1">
    <source>
        <dbReference type="ARBA" id="ARBA00004479"/>
    </source>
</evidence>
<dbReference type="GO" id="GO:0005886">
    <property type="term" value="C:plasma membrane"/>
    <property type="evidence" value="ECO:0007669"/>
    <property type="project" value="TreeGrafter"/>
</dbReference>
<dbReference type="GO" id="GO:0038023">
    <property type="term" value="F:signaling receptor activity"/>
    <property type="evidence" value="ECO:0007669"/>
    <property type="project" value="TreeGrafter"/>
</dbReference>
<name>A0A2R2MNA6_LINAN</name>
<sequence>MRTAVAVLVILMINNWTVEAFYCPPRCRCDSHLRVVKCNTLKLTQVPKCDNSTLSLFLIDNWIATLQNESFTGLSQLENVSLVSNLLTDIDIAAFQPLINIRLINLAGNTRLPLDSLAPVFCYISKTIQVLSLYNLKKLSKTKTLKSSLFRCLRNSNLTQLDLSNNGIHALPGSIFTDLTNLRILFLRGNNLDTVETGTFAGLSNLRWLDLRDNHLSKIPNFGNETHPFFPKLFELSLGYNNIDSVKPIDFIALKNVMKLDLEWNLIQILPNNMFKYMPKLQHVMLKQQRNLRSILPMAFASSSLIYLDISVNKYIFYSNSYDFFSKSPNLHDLYLHNNQLNNLNSTALETMFRNLTQLRKLYIQNTGLSFLPPNVFVNNGMMSELQLQSNFLSTWDPIVFQPLLSLRKLFMDHNNIRILNETSFPQFIWDNLTDLNLAGNPFSCTCENLWFRNWIQSTNVKLLQLHAYLCYEPKKLSKSPFLDWHPTKAQCTPLPAWVIASAIGVSAMLFLALVTLATHRYRWYIRYWCFTLRSRYKRLEPFEDNGTYVFDAFVSYNCHDRPWVIQRLLPKLEYDAGFKLCLHDRDFIVGHDIVDNIVDGIDVSRKTILVLSNNFAQSQWCQLEMTMAQHKLFDENKDILVLILLGDIKPENLSNRLTLLLRKQTYIEWPSEEEGQDLFWERVKAALQKPSGYGTL</sequence>
<dbReference type="OMA" id="INCANKA"/>
<evidence type="ECO:0000256" key="10">
    <source>
        <dbReference type="ARBA" id="ARBA00023136"/>
    </source>
</evidence>
<dbReference type="GeneID" id="106154248"/>
<dbReference type="InterPro" id="IPR000483">
    <property type="entry name" value="Cys-rich_flank_reg_C"/>
</dbReference>
<dbReference type="PRINTS" id="PR01537">
    <property type="entry name" value="INTRLKN1R1F"/>
</dbReference>
<dbReference type="PROSITE" id="PS50104">
    <property type="entry name" value="TIR"/>
    <property type="match status" value="1"/>
</dbReference>
<dbReference type="InterPro" id="IPR000157">
    <property type="entry name" value="TIR_dom"/>
</dbReference>
<dbReference type="Gene3D" id="3.80.10.10">
    <property type="entry name" value="Ribonuclease Inhibitor"/>
    <property type="match status" value="2"/>
</dbReference>
<keyword evidence="6 14" id="KW-0732">Signal</keyword>
<feature type="signal peptide" evidence="14">
    <location>
        <begin position="1"/>
        <end position="20"/>
    </location>
</feature>
<dbReference type="SMART" id="SM00365">
    <property type="entry name" value="LRR_SD22"/>
    <property type="match status" value="5"/>
</dbReference>
<reference evidence="17" key="1">
    <citation type="submission" date="2025-08" db="UniProtKB">
        <authorList>
            <consortium name="RefSeq"/>
        </authorList>
    </citation>
    <scope>IDENTIFICATION</scope>
    <source>
        <tissue evidence="17">Gonads</tissue>
    </source>
</reference>
<dbReference type="SUPFAM" id="SSF52200">
    <property type="entry name" value="Toll/Interleukin receptor TIR domain"/>
    <property type="match status" value="1"/>
</dbReference>
<dbReference type="PROSITE" id="PS51450">
    <property type="entry name" value="LRR"/>
    <property type="match status" value="2"/>
</dbReference>
<keyword evidence="5 13" id="KW-0812">Transmembrane</keyword>
<evidence type="ECO:0000256" key="11">
    <source>
        <dbReference type="ARBA" id="ARBA00023170"/>
    </source>
</evidence>
<proteinExistence type="inferred from homology"/>
<dbReference type="GO" id="GO:0007165">
    <property type="term" value="P:signal transduction"/>
    <property type="evidence" value="ECO:0007669"/>
    <property type="project" value="InterPro"/>
</dbReference>
<dbReference type="SMART" id="SM00255">
    <property type="entry name" value="TIR"/>
    <property type="match status" value="1"/>
</dbReference>
<evidence type="ECO:0000256" key="8">
    <source>
        <dbReference type="ARBA" id="ARBA00022859"/>
    </source>
</evidence>
<dbReference type="InterPro" id="IPR001611">
    <property type="entry name" value="Leu-rich_rpt"/>
</dbReference>
<keyword evidence="4" id="KW-0433">Leucine-rich repeat</keyword>
<dbReference type="Pfam" id="PF13306">
    <property type="entry name" value="LRR_5"/>
    <property type="match status" value="1"/>
</dbReference>
<dbReference type="SMART" id="SM00082">
    <property type="entry name" value="LRRCT"/>
    <property type="match status" value="1"/>
</dbReference>
<keyword evidence="3" id="KW-0399">Innate immunity</keyword>
<keyword evidence="8" id="KW-0391">Immunity</keyword>
<keyword evidence="10 13" id="KW-0472">Membrane</keyword>
<dbReference type="Gene3D" id="3.40.50.10140">
    <property type="entry name" value="Toll/interleukin-1 receptor homology (TIR) domain"/>
    <property type="match status" value="1"/>
</dbReference>
<evidence type="ECO:0000256" key="2">
    <source>
        <dbReference type="ARBA" id="ARBA00009634"/>
    </source>
</evidence>
<organism evidence="16 17">
    <name type="scientific">Lingula anatina</name>
    <name type="common">Brachiopod</name>
    <name type="synonym">Lingula unguis</name>
    <dbReference type="NCBI Taxonomy" id="7574"/>
    <lineage>
        <taxon>Eukaryota</taxon>
        <taxon>Metazoa</taxon>
        <taxon>Spiralia</taxon>
        <taxon>Lophotrochozoa</taxon>
        <taxon>Brachiopoda</taxon>
        <taxon>Linguliformea</taxon>
        <taxon>Lingulata</taxon>
        <taxon>Lingulida</taxon>
        <taxon>Linguloidea</taxon>
        <taxon>Lingulidae</taxon>
        <taxon>Lingula</taxon>
    </lineage>
</organism>
<protein>
    <submittedName>
        <fullName evidence="17">Toll-like receptor 13</fullName>
    </submittedName>
</protein>
<dbReference type="KEGG" id="lak:106154248"/>
<evidence type="ECO:0000256" key="7">
    <source>
        <dbReference type="ARBA" id="ARBA00022737"/>
    </source>
</evidence>
<dbReference type="GO" id="GO:0045087">
    <property type="term" value="P:innate immune response"/>
    <property type="evidence" value="ECO:0007669"/>
    <property type="project" value="UniProtKB-KW"/>
</dbReference>
<gene>
    <name evidence="17" type="primary">LOC106154248</name>
</gene>
<dbReference type="AlphaFoldDB" id="A0A2R2MNA6"/>
<evidence type="ECO:0000256" key="13">
    <source>
        <dbReference type="SAM" id="Phobius"/>
    </source>
</evidence>
<evidence type="ECO:0000313" key="16">
    <source>
        <dbReference type="Proteomes" id="UP000085678"/>
    </source>
</evidence>
<dbReference type="RefSeq" id="XP_023931691.1">
    <property type="nucleotide sequence ID" value="XM_024075923.1"/>
</dbReference>
<evidence type="ECO:0000256" key="3">
    <source>
        <dbReference type="ARBA" id="ARBA00022588"/>
    </source>
</evidence>
<feature type="transmembrane region" description="Helical" evidence="13">
    <location>
        <begin position="497"/>
        <end position="518"/>
    </location>
</feature>
<dbReference type="InterPro" id="IPR026906">
    <property type="entry name" value="LRR_5"/>
</dbReference>
<keyword evidence="7" id="KW-0677">Repeat</keyword>
<evidence type="ECO:0000256" key="4">
    <source>
        <dbReference type="ARBA" id="ARBA00022614"/>
    </source>
</evidence>
<dbReference type="InterPro" id="IPR003591">
    <property type="entry name" value="Leu-rich_rpt_typical-subtyp"/>
</dbReference>
<dbReference type="InterPro" id="IPR035897">
    <property type="entry name" value="Toll_tir_struct_dom_sf"/>
</dbReference>
<dbReference type="Proteomes" id="UP000085678">
    <property type="component" value="Unplaced"/>
</dbReference>
<dbReference type="SUPFAM" id="SSF52058">
    <property type="entry name" value="L domain-like"/>
    <property type="match status" value="2"/>
</dbReference>
<evidence type="ECO:0000256" key="9">
    <source>
        <dbReference type="ARBA" id="ARBA00022989"/>
    </source>
</evidence>
<comment type="subcellular location">
    <subcellularLocation>
        <location evidence="1">Membrane</location>
        <topology evidence="1">Single-pass type I membrane protein</topology>
    </subcellularLocation>
</comment>
<keyword evidence="16" id="KW-1185">Reference proteome</keyword>
<keyword evidence="11" id="KW-0675">Receptor</keyword>
<evidence type="ECO:0000256" key="12">
    <source>
        <dbReference type="ARBA" id="ARBA00023180"/>
    </source>
</evidence>
<comment type="similarity">
    <text evidence="2">Belongs to the Toll-like receptor family.</text>
</comment>
<dbReference type="Pfam" id="PF01582">
    <property type="entry name" value="TIR"/>
    <property type="match status" value="1"/>
</dbReference>
<evidence type="ECO:0000313" key="17">
    <source>
        <dbReference type="RefSeq" id="XP_023931691.1"/>
    </source>
</evidence>
<feature type="chain" id="PRO_5015142633" evidence="14">
    <location>
        <begin position="21"/>
        <end position="697"/>
    </location>
</feature>
<dbReference type="InParanoid" id="A0A2R2MNA6"/>
<evidence type="ECO:0000256" key="5">
    <source>
        <dbReference type="ARBA" id="ARBA00022692"/>
    </source>
</evidence>
<dbReference type="SMART" id="SM00369">
    <property type="entry name" value="LRR_TYP"/>
    <property type="match status" value="9"/>
</dbReference>
<dbReference type="FunCoup" id="A0A2R2MNA6">
    <property type="interactions" value="10"/>
</dbReference>
<dbReference type="InterPro" id="IPR032675">
    <property type="entry name" value="LRR_dom_sf"/>
</dbReference>
<keyword evidence="12" id="KW-0325">Glycoprotein</keyword>
<dbReference type="STRING" id="7574.A0A2R2MNA6"/>
<dbReference type="Pfam" id="PF13855">
    <property type="entry name" value="LRR_8"/>
    <property type="match status" value="3"/>
</dbReference>
<keyword evidence="9 13" id="KW-1133">Transmembrane helix</keyword>
<dbReference type="OrthoDB" id="6155791at2759"/>
<evidence type="ECO:0000259" key="15">
    <source>
        <dbReference type="PROSITE" id="PS50104"/>
    </source>
</evidence>